<dbReference type="PANTHER" id="PTHR23152">
    <property type="entry name" value="2-OXOGLUTARATE DEHYDROGENASE"/>
    <property type="match status" value="1"/>
</dbReference>
<dbReference type="InterPro" id="IPR005475">
    <property type="entry name" value="Transketolase-like_Pyr-bd"/>
</dbReference>
<dbReference type="InterPro" id="IPR020901">
    <property type="entry name" value="Prtase_inh_Kunz-CS"/>
</dbReference>
<feature type="domain" description="BPTI/Kunitz inhibitor" evidence="7">
    <location>
        <begin position="207"/>
        <end position="264"/>
    </location>
</feature>
<dbReference type="AlphaFoldDB" id="A0A915MSY2"/>
<keyword evidence="5" id="KW-0786">Thiamine pyrophosphate</keyword>
<dbReference type="Gene3D" id="3.40.50.11610">
    <property type="entry name" value="Multifunctional 2-oxoglutarate metabolism enzyme, C-terminal domain"/>
    <property type="match status" value="1"/>
</dbReference>
<keyword evidence="8" id="KW-1185">Reference proteome</keyword>
<evidence type="ECO:0000256" key="1">
    <source>
        <dbReference type="ARBA" id="ARBA00001964"/>
    </source>
</evidence>
<keyword evidence="6" id="KW-0496">Mitochondrion</keyword>
<dbReference type="PRINTS" id="PR00759">
    <property type="entry name" value="BASICPTASE"/>
</dbReference>
<dbReference type="InterPro" id="IPR002223">
    <property type="entry name" value="Kunitz_BPTI"/>
</dbReference>
<dbReference type="InterPro" id="IPR042179">
    <property type="entry name" value="KGD_C_sf"/>
</dbReference>
<evidence type="ECO:0000256" key="6">
    <source>
        <dbReference type="ARBA" id="ARBA00023128"/>
    </source>
</evidence>
<protein>
    <submittedName>
        <fullName evidence="9">BPTI/Kunitz inhibitor domain-containing protein</fullName>
    </submittedName>
</protein>
<dbReference type="GO" id="GO:0006099">
    <property type="term" value="P:tricarboxylic acid cycle"/>
    <property type="evidence" value="ECO:0007669"/>
    <property type="project" value="TreeGrafter"/>
</dbReference>
<dbReference type="PANTHER" id="PTHR23152:SF4">
    <property type="entry name" value="2-OXOADIPATE DEHYDROGENASE COMPLEX COMPONENT E1"/>
    <property type="match status" value="1"/>
</dbReference>
<evidence type="ECO:0000259" key="7">
    <source>
        <dbReference type="PROSITE" id="PS50279"/>
    </source>
</evidence>
<evidence type="ECO:0000256" key="5">
    <source>
        <dbReference type="ARBA" id="ARBA00023052"/>
    </source>
</evidence>
<dbReference type="PROSITE" id="PS00280">
    <property type="entry name" value="BPTI_KUNITZ_1"/>
    <property type="match status" value="1"/>
</dbReference>
<comment type="similarity">
    <text evidence="3">Belongs to the alpha-ketoglutarate dehydrogenase family.</text>
</comment>
<dbReference type="GO" id="GO:0045252">
    <property type="term" value="C:oxoglutarate dehydrogenase complex"/>
    <property type="evidence" value="ECO:0007669"/>
    <property type="project" value="TreeGrafter"/>
</dbReference>
<dbReference type="GO" id="GO:0004591">
    <property type="term" value="F:oxoglutarate dehydrogenase (succinyl-transferring) activity"/>
    <property type="evidence" value="ECO:0007669"/>
    <property type="project" value="TreeGrafter"/>
</dbReference>
<dbReference type="SMART" id="SM00131">
    <property type="entry name" value="KU"/>
    <property type="match status" value="2"/>
</dbReference>
<comment type="cofactor">
    <cofactor evidence="1">
        <name>thiamine diphosphate</name>
        <dbReference type="ChEBI" id="CHEBI:58937"/>
    </cofactor>
</comment>
<dbReference type="CDD" id="cd00109">
    <property type="entry name" value="Kunitz-type"/>
    <property type="match status" value="1"/>
</dbReference>
<dbReference type="Gene3D" id="3.40.50.12470">
    <property type="match status" value="1"/>
</dbReference>
<dbReference type="Proteomes" id="UP000887561">
    <property type="component" value="Unplaced"/>
</dbReference>
<organism evidence="8 9">
    <name type="scientific">Meloidogyne javanica</name>
    <name type="common">Root-knot nematode worm</name>
    <dbReference type="NCBI Taxonomy" id="6303"/>
    <lineage>
        <taxon>Eukaryota</taxon>
        <taxon>Metazoa</taxon>
        <taxon>Ecdysozoa</taxon>
        <taxon>Nematoda</taxon>
        <taxon>Chromadorea</taxon>
        <taxon>Rhabditida</taxon>
        <taxon>Tylenchina</taxon>
        <taxon>Tylenchomorpha</taxon>
        <taxon>Tylenchoidea</taxon>
        <taxon>Meloidogynidae</taxon>
        <taxon>Meloidogyninae</taxon>
        <taxon>Meloidogyne</taxon>
        <taxon>Meloidogyne incognita group</taxon>
    </lineage>
</organism>
<dbReference type="SUPFAM" id="SSF57362">
    <property type="entry name" value="BPTI-like"/>
    <property type="match status" value="2"/>
</dbReference>
<accession>A0A915MSY2</accession>
<evidence type="ECO:0000256" key="3">
    <source>
        <dbReference type="ARBA" id="ARBA00006936"/>
    </source>
</evidence>
<dbReference type="SUPFAM" id="SSF52518">
    <property type="entry name" value="Thiamin diphosphate-binding fold (THDP-binding)"/>
    <property type="match status" value="1"/>
</dbReference>
<dbReference type="PROSITE" id="PS50279">
    <property type="entry name" value="BPTI_KUNITZ_2"/>
    <property type="match status" value="2"/>
</dbReference>
<evidence type="ECO:0000256" key="4">
    <source>
        <dbReference type="ARBA" id="ARBA00023002"/>
    </source>
</evidence>
<evidence type="ECO:0000313" key="8">
    <source>
        <dbReference type="Proteomes" id="UP000887561"/>
    </source>
</evidence>
<evidence type="ECO:0000313" key="9">
    <source>
        <dbReference type="WBParaSite" id="scaffold4687_cov231.g8546"/>
    </source>
</evidence>
<comment type="subcellular location">
    <subcellularLocation>
        <location evidence="2">Mitochondrion</location>
    </subcellularLocation>
</comment>
<dbReference type="Pfam" id="PF00014">
    <property type="entry name" value="Kunitz_BPTI"/>
    <property type="match status" value="2"/>
</dbReference>
<dbReference type="GO" id="GO:0030976">
    <property type="term" value="F:thiamine pyrophosphate binding"/>
    <property type="evidence" value="ECO:0007669"/>
    <property type="project" value="InterPro"/>
</dbReference>
<dbReference type="SMART" id="SM00861">
    <property type="entry name" value="Transket_pyr"/>
    <property type="match status" value="1"/>
</dbReference>
<dbReference type="InterPro" id="IPR011603">
    <property type="entry name" value="2oxoglutarate_DH_E1"/>
</dbReference>
<evidence type="ECO:0000256" key="2">
    <source>
        <dbReference type="ARBA" id="ARBA00004173"/>
    </source>
</evidence>
<dbReference type="GO" id="GO:0005739">
    <property type="term" value="C:mitochondrion"/>
    <property type="evidence" value="ECO:0007669"/>
    <property type="project" value="UniProtKB-SubCell"/>
</dbReference>
<dbReference type="Pfam" id="PF02779">
    <property type="entry name" value="Transket_pyr"/>
    <property type="match status" value="1"/>
</dbReference>
<proteinExistence type="inferred from homology"/>
<name>A0A915MSY2_MELJA</name>
<feature type="domain" description="BPTI/Kunitz inhibitor" evidence="7">
    <location>
        <begin position="323"/>
        <end position="376"/>
    </location>
</feature>
<keyword evidence="4" id="KW-0560">Oxidoreductase</keyword>
<dbReference type="InterPro" id="IPR036880">
    <property type="entry name" value="Kunitz_BPTI_sf"/>
</dbReference>
<sequence length="380" mass="42421">TQAEYVVCNSSLSEYAVLGFELGYSLVNPNSLIIWEAQFGDFSNTAQCVIDQFISSGQSKWIRQSGLTLLLPHGYEGMGPEHSSARPERFLQMCNEDDGIRFDEDMTFDEAFVARQLNDTNWIVANPTTPANFFHLLRRQIYVPFRKPLIVFTPKYLLRHPLARSSIESFLTGTSFQRVGVEEGKASENPANVKRVVFCSGAENPNCSLPHDKGVACSGTNSPKQNSKQFYYNSQTGLCQPFIYNGCEGNDNRFESASACRKACSSSEKRDPWVLAKRCNASYLIPDGNYIECPKEGGGGCPEGHECSRQRGVCCPTKSQFLCSLPDDSGTFAEGVPDKPRFAWSSQVNSCWRFSYYGAKGNYNNFPNFQECVNFCGNEK</sequence>
<dbReference type="GO" id="GO:0004867">
    <property type="term" value="F:serine-type endopeptidase inhibitor activity"/>
    <property type="evidence" value="ECO:0007669"/>
    <property type="project" value="InterPro"/>
</dbReference>
<dbReference type="InterPro" id="IPR029061">
    <property type="entry name" value="THDP-binding"/>
</dbReference>
<dbReference type="Gene3D" id="4.10.410.10">
    <property type="entry name" value="Pancreatic trypsin inhibitor Kunitz domain"/>
    <property type="match status" value="2"/>
</dbReference>
<reference evidence="9" key="1">
    <citation type="submission" date="2022-11" db="UniProtKB">
        <authorList>
            <consortium name="WormBaseParasite"/>
        </authorList>
    </citation>
    <scope>IDENTIFICATION</scope>
</reference>
<dbReference type="WBParaSite" id="scaffold4687_cov231.g8546">
    <property type="protein sequence ID" value="scaffold4687_cov231.g8546"/>
    <property type="gene ID" value="scaffold4687_cov231.g8546"/>
</dbReference>